<dbReference type="EMBL" id="QRVK01000006">
    <property type="protein sequence ID" value="RGS43494.1"/>
    <property type="molecule type" value="Genomic_DNA"/>
</dbReference>
<evidence type="ECO:0000313" key="1">
    <source>
        <dbReference type="EMBL" id="RGS43494.1"/>
    </source>
</evidence>
<name>A0A3R5WKL8_9FIRM</name>
<protein>
    <submittedName>
        <fullName evidence="1">Uncharacterized protein</fullName>
    </submittedName>
</protein>
<accession>A0A3R5WKL8</accession>
<sequence length="218" mass="24243">MKEREEKWSEFSKNQRLVAGTLAGVILVGSLATVVNAISGGNGVIGNYSVNESAGTDEAFQKAAEDYILEIAQQGVQAMHDKNSVNVMTYTDMDIFYYQEYEKLADVSTMADALSKTFDSDSAGLAFSYYESDSMEYSDISYSEDAVKMFNNFLGSDYFIDGTGNNFKVVGAYEITCDYGIKDMDSNVMYVICYNNTWKLAGTLYPYLLQLYQGIQST</sequence>
<reference evidence="1 2" key="1">
    <citation type="submission" date="2018-08" db="EMBL/GenBank/DDBJ databases">
        <title>A genome reference for cultivated species of the human gut microbiota.</title>
        <authorList>
            <person name="Zou Y."/>
            <person name="Xue W."/>
            <person name="Luo G."/>
        </authorList>
    </citation>
    <scope>NUCLEOTIDE SEQUENCE [LARGE SCALE GENOMIC DNA]</scope>
    <source>
        <strain evidence="1 2">AF22-21</strain>
    </source>
</reference>
<organism evidence="1 2">
    <name type="scientific">Coprococcus eutactus</name>
    <dbReference type="NCBI Taxonomy" id="33043"/>
    <lineage>
        <taxon>Bacteria</taxon>
        <taxon>Bacillati</taxon>
        <taxon>Bacillota</taxon>
        <taxon>Clostridia</taxon>
        <taxon>Lachnospirales</taxon>
        <taxon>Lachnospiraceae</taxon>
        <taxon>Coprococcus</taxon>
    </lineage>
</organism>
<comment type="caution">
    <text evidence="1">The sequence shown here is derived from an EMBL/GenBank/DDBJ whole genome shotgun (WGS) entry which is preliminary data.</text>
</comment>
<dbReference type="Proteomes" id="UP000283295">
    <property type="component" value="Unassembled WGS sequence"/>
</dbReference>
<evidence type="ECO:0000313" key="2">
    <source>
        <dbReference type="Proteomes" id="UP000283295"/>
    </source>
</evidence>
<dbReference type="AlphaFoldDB" id="A0A3R5WKL8"/>
<gene>
    <name evidence="1" type="ORF">DWX94_04040</name>
</gene>
<proteinExistence type="predicted"/>